<organism evidence="1">
    <name type="scientific">Enterococcus casseliflavus</name>
    <name type="common">Enterococcus flavescens</name>
    <dbReference type="NCBI Taxonomy" id="37734"/>
    <lineage>
        <taxon>Bacteria</taxon>
        <taxon>Bacillati</taxon>
        <taxon>Bacillota</taxon>
        <taxon>Bacilli</taxon>
        <taxon>Lactobacillales</taxon>
        <taxon>Enterococcaceae</taxon>
        <taxon>Enterococcus</taxon>
    </lineage>
</organism>
<accession>A0A6N3G5S8</accession>
<evidence type="ECO:0000313" key="1">
    <source>
        <dbReference type="EMBL" id="VYU60088.1"/>
    </source>
</evidence>
<proteinExistence type="predicted"/>
<sequence length="318" mass="37471">MSNQVFIEEGSSIPETLETDELAYDYFGFPKPPKILIVEGNSDKECIERFYYDQKKNLTFEVRTASSLDESRVDGKKNALAYYHDNKSDQEIRVLLDRDYDFILDLNEHEDNIYYYDYYELENYLFDEEVLEEYIVNSIRKFSPEEVRTTLEAIKTTNIDSSFSLFYKVVVIREVHYHGLHNFEFNETTITSFAQMIKNLSFSAILQGRHPLCVGDTIEERINSFFEQSLVKIDDDLYDQVNAFWEESEYSLPESFIQFCQYYFKGKVLLKSLDCIFNAISVSCLKFSGNVFDLLLKNIIFKSTRYRNKILSIEESFG</sequence>
<gene>
    <name evidence="1" type="ORF">ECLFYP2_00750</name>
</gene>
<dbReference type="AlphaFoldDB" id="A0A6N3G5S8"/>
<dbReference type="EMBL" id="CACRTX010000018">
    <property type="protein sequence ID" value="VYU60088.1"/>
    <property type="molecule type" value="Genomic_DNA"/>
</dbReference>
<dbReference type="RefSeq" id="WP_421758528.1">
    <property type="nucleotide sequence ID" value="NZ_CACRTX010000018.1"/>
</dbReference>
<name>A0A6N3G5S8_ENTCA</name>
<reference evidence="1" key="1">
    <citation type="submission" date="2019-11" db="EMBL/GenBank/DDBJ databases">
        <authorList>
            <person name="Feng L."/>
        </authorList>
    </citation>
    <scope>NUCLEOTIDE SEQUENCE</scope>
    <source>
        <strain evidence="1">ECasseliflavusLFYP2</strain>
    </source>
</reference>
<protein>
    <submittedName>
        <fullName evidence="1">Uncharacterized protein</fullName>
    </submittedName>
</protein>